<dbReference type="OrthoDB" id="412788at2759"/>
<name>A0A0A1TP52_9HYPO</name>
<keyword evidence="3" id="KW-0489">Methyltransferase</keyword>
<gene>
    <name evidence="3" type="ORF">VHEMI08952</name>
</gene>
<dbReference type="AlphaFoldDB" id="A0A0A1TP52"/>
<sequence length="300" mass="33780">MAAAAVQVTPNLHAHIGNPQLATQTENRVPKHDVTTSLNYFKPNADGSPPEPSYVDKPASYYLEPDTQEVVIKDIAGDEANFSLDRNGFQVHYQPAKERDFLDDEQIKAGYYAETENLLKQVTGADRIFIFDHTIRRRPIGTADQPALRGPVQQVHIDQTYKASLSRVPHHLPEEADELLKGRVQIINVWRPIKTIERDPLAIADAGSVSESDLVTRGLIYPNRKGETFSVKYNKGHKWYYRSGLSPEQVLLIKCFDSKTDGRARRVPHTAFVDPSSPSEAPTRESIEVRALVFHTTDRE</sequence>
<accession>A0A0A1TP52</accession>
<dbReference type="Proteomes" id="UP000039046">
    <property type="component" value="Unassembled WGS sequence"/>
</dbReference>
<organism evidence="3 4">
    <name type="scientific">[Torrubiella] hemipterigena</name>
    <dbReference type="NCBI Taxonomy" id="1531966"/>
    <lineage>
        <taxon>Eukaryota</taxon>
        <taxon>Fungi</taxon>
        <taxon>Dikarya</taxon>
        <taxon>Ascomycota</taxon>
        <taxon>Pezizomycotina</taxon>
        <taxon>Sordariomycetes</taxon>
        <taxon>Hypocreomycetidae</taxon>
        <taxon>Hypocreales</taxon>
        <taxon>Clavicipitaceae</taxon>
        <taxon>Clavicipitaceae incertae sedis</taxon>
        <taxon>'Torrubiella' clade</taxon>
    </lineage>
</organism>
<comment type="similarity">
    <text evidence="1">Belongs to the asaB hydroxylase/desaturase family.</text>
</comment>
<dbReference type="EMBL" id="CDHN01000005">
    <property type="protein sequence ID" value="CEJ93360.1"/>
    <property type="molecule type" value="Genomic_DNA"/>
</dbReference>
<protein>
    <submittedName>
        <fullName evidence="3">Putative Methyltransferase-like protein</fullName>
    </submittedName>
</protein>
<evidence type="ECO:0000313" key="3">
    <source>
        <dbReference type="EMBL" id="CEJ93360.1"/>
    </source>
</evidence>
<dbReference type="GO" id="GO:0032259">
    <property type="term" value="P:methylation"/>
    <property type="evidence" value="ECO:0007669"/>
    <property type="project" value="UniProtKB-KW"/>
</dbReference>
<dbReference type="STRING" id="1531966.A0A0A1TP52"/>
<dbReference type="PANTHER" id="PTHR34598">
    <property type="entry name" value="BLL6449 PROTEIN"/>
    <property type="match status" value="1"/>
</dbReference>
<evidence type="ECO:0000256" key="1">
    <source>
        <dbReference type="ARBA" id="ARBA00023604"/>
    </source>
</evidence>
<dbReference type="GO" id="GO:0008168">
    <property type="term" value="F:methyltransferase activity"/>
    <property type="evidence" value="ECO:0007669"/>
    <property type="project" value="UniProtKB-KW"/>
</dbReference>
<evidence type="ECO:0000313" key="4">
    <source>
        <dbReference type="Proteomes" id="UP000039046"/>
    </source>
</evidence>
<proteinExistence type="inferred from homology"/>
<keyword evidence="4" id="KW-1185">Reference proteome</keyword>
<dbReference type="HOGENOM" id="CLU_042688_2_0_1"/>
<dbReference type="NCBIfam" id="NF041278">
    <property type="entry name" value="CmcJ_NvfI_EfuI"/>
    <property type="match status" value="1"/>
</dbReference>
<dbReference type="GO" id="GO:0016491">
    <property type="term" value="F:oxidoreductase activity"/>
    <property type="evidence" value="ECO:0007669"/>
    <property type="project" value="InterPro"/>
</dbReference>
<reference evidence="3 4" key="1">
    <citation type="journal article" date="2015" name="Genome Announc.">
        <title>Draft Genome Sequence and Gene Annotation of the Entomopathogenic Fungus Verticillium hemipterigenum.</title>
        <authorList>
            <person name="Horn F."/>
            <person name="Habel A."/>
            <person name="Scharf D.H."/>
            <person name="Dworschak J."/>
            <person name="Brakhage A.A."/>
            <person name="Guthke R."/>
            <person name="Hertweck C."/>
            <person name="Linde J."/>
        </authorList>
    </citation>
    <scope>NUCLEOTIDE SEQUENCE [LARGE SCALE GENOMIC DNA]</scope>
</reference>
<dbReference type="InterPro" id="IPR044053">
    <property type="entry name" value="AsaB-like"/>
</dbReference>
<dbReference type="PANTHER" id="PTHR34598:SF3">
    <property type="entry name" value="OXIDOREDUCTASE AN1597"/>
    <property type="match status" value="1"/>
</dbReference>
<feature type="region of interest" description="Disordered" evidence="2">
    <location>
        <begin position="38"/>
        <end position="57"/>
    </location>
</feature>
<evidence type="ECO:0000256" key="2">
    <source>
        <dbReference type="SAM" id="MobiDB-lite"/>
    </source>
</evidence>
<keyword evidence="3" id="KW-0808">Transferase</keyword>